<name>A0A565C6G4_9BRAS</name>
<sequence length="109" mass="12141">MKSKKTKTRERRRWLFRKLTNHDSPVKPSGVGKDIFVPKSTETATINTNASSGVSEQRHVATTTVSAVTEASPAKTELPNLRTRTYTARENFAAIVIQTRVLANLVFLI</sequence>
<organism evidence="2 3">
    <name type="scientific">Arabis nemorensis</name>
    <dbReference type="NCBI Taxonomy" id="586526"/>
    <lineage>
        <taxon>Eukaryota</taxon>
        <taxon>Viridiplantae</taxon>
        <taxon>Streptophyta</taxon>
        <taxon>Embryophyta</taxon>
        <taxon>Tracheophyta</taxon>
        <taxon>Spermatophyta</taxon>
        <taxon>Magnoliopsida</taxon>
        <taxon>eudicotyledons</taxon>
        <taxon>Gunneridae</taxon>
        <taxon>Pentapetalae</taxon>
        <taxon>rosids</taxon>
        <taxon>malvids</taxon>
        <taxon>Brassicales</taxon>
        <taxon>Brassicaceae</taxon>
        <taxon>Arabideae</taxon>
        <taxon>Arabis</taxon>
    </lineage>
</organism>
<feature type="compositionally biased region" description="Basic residues" evidence="1">
    <location>
        <begin position="1"/>
        <end position="16"/>
    </location>
</feature>
<dbReference type="AlphaFoldDB" id="A0A565C6G4"/>
<gene>
    <name evidence="2" type="ORF">ANE_LOCUS19683</name>
</gene>
<feature type="region of interest" description="Disordered" evidence="1">
    <location>
        <begin position="1"/>
        <end position="34"/>
    </location>
</feature>
<evidence type="ECO:0000256" key="1">
    <source>
        <dbReference type="SAM" id="MobiDB-lite"/>
    </source>
</evidence>
<evidence type="ECO:0000313" key="3">
    <source>
        <dbReference type="Proteomes" id="UP000489600"/>
    </source>
</evidence>
<dbReference type="EMBL" id="CABITT030000006">
    <property type="protein sequence ID" value="VVB09239.1"/>
    <property type="molecule type" value="Genomic_DNA"/>
</dbReference>
<dbReference type="Proteomes" id="UP000489600">
    <property type="component" value="Unassembled WGS sequence"/>
</dbReference>
<keyword evidence="3" id="KW-1185">Reference proteome</keyword>
<reference evidence="2" key="1">
    <citation type="submission" date="2019-07" db="EMBL/GenBank/DDBJ databases">
        <authorList>
            <person name="Dittberner H."/>
        </authorList>
    </citation>
    <scope>NUCLEOTIDE SEQUENCE [LARGE SCALE GENOMIC DNA]</scope>
</reference>
<comment type="caution">
    <text evidence="2">The sequence shown here is derived from an EMBL/GenBank/DDBJ whole genome shotgun (WGS) entry which is preliminary data.</text>
</comment>
<proteinExistence type="predicted"/>
<protein>
    <submittedName>
        <fullName evidence="2">Uncharacterized protein</fullName>
    </submittedName>
</protein>
<accession>A0A565C6G4</accession>
<evidence type="ECO:0000313" key="2">
    <source>
        <dbReference type="EMBL" id="VVB09239.1"/>
    </source>
</evidence>